<organism evidence="1 2">
    <name type="scientific">Leucogyrophana mollusca</name>
    <dbReference type="NCBI Taxonomy" id="85980"/>
    <lineage>
        <taxon>Eukaryota</taxon>
        <taxon>Fungi</taxon>
        <taxon>Dikarya</taxon>
        <taxon>Basidiomycota</taxon>
        <taxon>Agaricomycotina</taxon>
        <taxon>Agaricomycetes</taxon>
        <taxon>Agaricomycetidae</taxon>
        <taxon>Boletales</taxon>
        <taxon>Boletales incertae sedis</taxon>
        <taxon>Leucogyrophana</taxon>
    </lineage>
</organism>
<accession>A0ACB8BVD1</accession>
<keyword evidence="2" id="KW-1185">Reference proteome</keyword>
<name>A0ACB8BVD1_9AGAM</name>
<comment type="caution">
    <text evidence="1">The sequence shown here is derived from an EMBL/GenBank/DDBJ whole genome shotgun (WGS) entry which is preliminary data.</text>
</comment>
<sequence>MDVRRSRSATKCSQRIKASLPSRKLCVRESPPGQSGGVKLSSNCAPGLPVRDCASIRVTVGRASALSPPGGGVLCDTDWATLRSGKRRINLPIGAIRPIP</sequence>
<proteinExistence type="predicted"/>
<dbReference type="Proteomes" id="UP000790709">
    <property type="component" value="Unassembled WGS sequence"/>
</dbReference>
<dbReference type="EMBL" id="MU266341">
    <property type="protein sequence ID" value="KAH7929422.1"/>
    <property type="molecule type" value="Genomic_DNA"/>
</dbReference>
<gene>
    <name evidence="1" type="ORF">BV22DRAFT_125216</name>
</gene>
<protein>
    <submittedName>
        <fullName evidence="1">Uncharacterized protein</fullName>
    </submittedName>
</protein>
<evidence type="ECO:0000313" key="2">
    <source>
        <dbReference type="Proteomes" id="UP000790709"/>
    </source>
</evidence>
<evidence type="ECO:0000313" key="1">
    <source>
        <dbReference type="EMBL" id="KAH7929422.1"/>
    </source>
</evidence>
<reference evidence="1" key="1">
    <citation type="journal article" date="2021" name="New Phytol.">
        <title>Evolutionary innovations through gain and loss of genes in the ectomycorrhizal Boletales.</title>
        <authorList>
            <person name="Wu G."/>
            <person name="Miyauchi S."/>
            <person name="Morin E."/>
            <person name="Kuo A."/>
            <person name="Drula E."/>
            <person name="Varga T."/>
            <person name="Kohler A."/>
            <person name="Feng B."/>
            <person name="Cao Y."/>
            <person name="Lipzen A."/>
            <person name="Daum C."/>
            <person name="Hundley H."/>
            <person name="Pangilinan J."/>
            <person name="Johnson J."/>
            <person name="Barry K."/>
            <person name="LaButti K."/>
            <person name="Ng V."/>
            <person name="Ahrendt S."/>
            <person name="Min B."/>
            <person name="Choi I.G."/>
            <person name="Park H."/>
            <person name="Plett J.M."/>
            <person name="Magnuson J."/>
            <person name="Spatafora J.W."/>
            <person name="Nagy L.G."/>
            <person name="Henrissat B."/>
            <person name="Grigoriev I.V."/>
            <person name="Yang Z.L."/>
            <person name="Xu J."/>
            <person name="Martin F.M."/>
        </authorList>
    </citation>
    <scope>NUCLEOTIDE SEQUENCE</scope>
    <source>
        <strain evidence="1">KUC20120723A-06</strain>
    </source>
</reference>